<organism evidence="17">
    <name type="scientific">Iconisemion striatum</name>
    <dbReference type="NCBI Taxonomy" id="60296"/>
    <lineage>
        <taxon>Eukaryota</taxon>
        <taxon>Metazoa</taxon>
        <taxon>Chordata</taxon>
        <taxon>Craniata</taxon>
        <taxon>Vertebrata</taxon>
        <taxon>Euteleostomi</taxon>
        <taxon>Actinopterygii</taxon>
        <taxon>Neopterygii</taxon>
        <taxon>Teleostei</taxon>
        <taxon>Neoteleostei</taxon>
        <taxon>Acanthomorphata</taxon>
        <taxon>Ovalentaria</taxon>
        <taxon>Atherinomorphae</taxon>
        <taxon>Cyprinodontiformes</taxon>
        <taxon>Nothobranchiidae</taxon>
        <taxon>Iconisemion</taxon>
    </lineage>
</organism>
<comment type="function">
    <text evidence="12">G-protein-coupled receptor of lysophosphatidylserine (LysoPS) that plays different roles in immune response. Acts a damage-sensing receptor that triggers tissue repair upon recognition of dying neutrophils. Mechanistically, apoptotic neutrophils release lysophosphatydilserine that are recognized by type 3 innate lymphoid cells (ILC3s) via GPR34, which activates downstream PI3K-AKT and RAS-ERK signaling pathways leading to STAT3 activation and IL-22 production. Plays an important role in microglial function, controlling morphology and phagocytosis.</text>
</comment>
<dbReference type="PANTHER" id="PTHR24233">
    <property type="entry name" value="P2Y PURINOCEPTOR-RELATED G-PROTEIN COUPLED RECEPTOR"/>
    <property type="match status" value="1"/>
</dbReference>
<feature type="region of interest" description="Disordered" evidence="14">
    <location>
        <begin position="1"/>
        <end position="26"/>
    </location>
</feature>
<dbReference type="Pfam" id="PF00001">
    <property type="entry name" value="7tm_1"/>
    <property type="match status" value="1"/>
</dbReference>
<feature type="compositionally biased region" description="Low complexity" evidence="14">
    <location>
        <begin position="1"/>
        <end position="25"/>
    </location>
</feature>
<sequence length="417" mass="47180">MTIFLSSASPTTSSTSEFSKFSPGSVSATSVSMWNTSLVTGGDSNQTCKLDGSSLRLPLAGFYSLFFIFGMVGNLFALWVFLSLHSRRNSVRVFLINCAVADLILLACLPFRVFYHLNEDNWVLGPVTCKLVGTIFYMNMYISIVLLGFISLDRYLRMRGKGRERRGMRLTLLGRRQPWSWVACGALWTVFLTVALVVISTPNKEVFSGKCFQYKKKHNWAAYLNLTVVLLFWFVFILLVVSYVKIASKLLHVSKNKPDLPNAQKYKRTAKKSFFVLFLFTICFVPYHAFRPFYIFTQLDYFRSCSTLRIVDHTNEIMLLFSAFNSCLDPVMYFLLSGSVRKTALKVLGHRLGNRVPFLNDATSNSSTVDNRRTSVPLAISTQVLHNPSLTPRTSFCVINSNLHRTGMTTLTSTAQQ</sequence>
<evidence type="ECO:0000256" key="6">
    <source>
        <dbReference type="ARBA" id="ARBA00023136"/>
    </source>
</evidence>
<keyword evidence="4 15" id="KW-1133">Transmembrane helix</keyword>
<feature type="transmembrane region" description="Helical" evidence="15">
    <location>
        <begin position="60"/>
        <end position="82"/>
    </location>
</feature>
<gene>
    <name evidence="17" type="primary">GPR34</name>
</gene>
<keyword evidence="3 13" id="KW-0812">Transmembrane</keyword>
<dbReference type="Gene3D" id="1.20.1070.10">
    <property type="entry name" value="Rhodopsin 7-helix transmembrane proteins"/>
    <property type="match status" value="1"/>
</dbReference>
<evidence type="ECO:0000259" key="16">
    <source>
        <dbReference type="PROSITE" id="PS50262"/>
    </source>
</evidence>
<keyword evidence="6 15" id="KW-0472">Membrane</keyword>
<reference evidence="17" key="2">
    <citation type="submission" date="2016-06" db="EMBL/GenBank/DDBJ databases">
        <title>The genome of a short-lived fish provides insights into sex chromosome evolution and the genetic control of aging.</title>
        <authorList>
            <person name="Reichwald K."/>
            <person name="Felder M."/>
            <person name="Petzold A."/>
            <person name="Koch P."/>
            <person name="Groth M."/>
            <person name="Platzer M."/>
        </authorList>
    </citation>
    <scope>NUCLEOTIDE SEQUENCE</scope>
    <source>
        <tissue evidence="17">Brain</tissue>
    </source>
</reference>
<dbReference type="GO" id="GO:0005886">
    <property type="term" value="C:plasma membrane"/>
    <property type="evidence" value="ECO:0007669"/>
    <property type="project" value="UniProtKB-SubCell"/>
</dbReference>
<dbReference type="InterPro" id="IPR017452">
    <property type="entry name" value="GPCR_Rhodpsn_7TM"/>
</dbReference>
<dbReference type="AlphaFoldDB" id="A0A1A7WBG5"/>
<evidence type="ECO:0000256" key="9">
    <source>
        <dbReference type="ARBA" id="ARBA00023180"/>
    </source>
</evidence>
<dbReference type="PANTHER" id="PTHR24233:SF1">
    <property type="entry name" value="G-PROTEIN COUPLED RECEPTOR 34-RELATED"/>
    <property type="match status" value="1"/>
</dbReference>
<keyword evidence="9" id="KW-0325">Glycoprotein</keyword>
<dbReference type="PROSITE" id="PS50262">
    <property type="entry name" value="G_PROTEIN_RECEP_F1_2"/>
    <property type="match status" value="1"/>
</dbReference>
<keyword evidence="5 13" id="KW-0297">G-protein coupled receptor</keyword>
<accession>A0A1A7WBG5</accession>
<feature type="transmembrane region" description="Helical" evidence="15">
    <location>
        <begin position="274"/>
        <end position="297"/>
    </location>
</feature>
<evidence type="ECO:0000256" key="4">
    <source>
        <dbReference type="ARBA" id="ARBA00022989"/>
    </source>
</evidence>
<feature type="domain" description="G-protein coupled receptors family 1 profile" evidence="16">
    <location>
        <begin position="73"/>
        <end position="333"/>
    </location>
</feature>
<dbReference type="PROSITE" id="PS00237">
    <property type="entry name" value="G_PROTEIN_RECEP_F1_1"/>
    <property type="match status" value="1"/>
</dbReference>
<evidence type="ECO:0000256" key="12">
    <source>
        <dbReference type="ARBA" id="ARBA00045234"/>
    </source>
</evidence>
<evidence type="ECO:0000256" key="15">
    <source>
        <dbReference type="SAM" id="Phobius"/>
    </source>
</evidence>
<evidence type="ECO:0000256" key="13">
    <source>
        <dbReference type="RuleBase" id="RU000688"/>
    </source>
</evidence>
<protein>
    <recommendedName>
        <fullName evidence="11">Probable G-protein coupled receptor 34</fullName>
    </recommendedName>
</protein>
<feature type="transmembrane region" description="Helical" evidence="15">
    <location>
        <begin position="178"/>
        <end position="200"/>
    </location>
</feature>
<name>A0A1A7WBG5_9TELE</name>
<feature type="transmembrane region" description="Helical" evidence="15">
    <location>
        <begin position="135"/>
        <end position="157"/>
    </location>
</feature>
<dbReference type="PRINTS" id="PR00237">
    <property type="entry name" value="GPCRRHODOPSN"/>
</dbReference>
<evidence type="ECO:0000256" key="2">
    <source>
        <dbReference type="ARBA" id="ARBA00022475"/>
    </source>
</evidence>
<evidence type="ECO:0000256" key="1">
    <source>
        <dbReference type="ARBA" id="ARBA00004651"/>
    </source>
</evidence>
<reference evidence="17" key="1">
    <citation type="submission" date="2016-05" db="EMBL/GenBank/DDBJ databases">
        <authorList>
            <person name="Lavstsen T."/>
            <person name="Jespersen J.S."/>
        </authorList>
    </citation>
    <scope>NUCLEOTIDE SEQUENCE</scope>
    <source>
        <tissue evidence="17">Brain</tissue>
    </source>
</reference>
<dbReference type="FunFam" id="1.20.1070.10:FF:000150">
    <property type="entry name" value="probable G-protein coupled receptor 34"/>
    <property type="match status" value="1"/>
</dbReference>
<evidence type="ECO:0000256" key="8">
    <source>
        <dbReference type="ARBA" id="ARBA00023170"/>
    </source>
</evidence>
<keyword evidence="8 13" id="KW-0675">Receptor</keyword>
<evidence type="ECO:0000256" key="5">
    <source>
        <dbReference type="ARBA" id="ARBA00023040"/>
    </source>
</evidence>
<dbReference type="InterPro" id="IPR000276">
    <property type="entry name" value="GPCR_Rhodpsn"/>
</dbReference>
<evidence type="ECO:0000313" key="17">
    <source>
        <dbReference type="EMBL" id="SBP03352.1"/>
    </source>
</evidence>
<dbReference type="EMBL" id="HADW01001952">
    <property type="protein sequence ID" value="SBP03352.1"/>
    <property type="molecule type" value="Transcribed_RNA"/>
</dbReference>
<dbReference type="GO" id="GO:0045028">
    <property type="term" value="F:G protein-coupled purinergic nucleotide receptor activity"/>
    <property type="evidence" value="ECO:0007669"/>
    <property type="project" value="TreeGrafter"/>
</dbReference>
<dbReference type="SUPFAM" id="SSF81321">
    <property type="entry name" value="Family A G protein-coupled receptor-like"/>
    <property type="match status" value="1"/>
</dbReference>
<feature type="transmembrane region" description="Helical" evidence="15">
    <location>
        <begin position="220"/>
        <end position="244"/>
    </location>
</feature>
<comment type="similarity">
    <text evidence="13">Belongs to the G-protein coupled receptor 1 family.</text>
</comment>
<evidence type="ECO:0000256" key="14">
    <source>
        <dbReference type="SAM" id="MobiDB-lite"/>
    </source>
</evidence>
<keyword evidence="2" id="KW-1003">Cell membrane</keyword>
<proteinExistence type="inferred from homology"/>
<evidence type="ECO:0000256" key="10">
    <source>
        <dbReference type="ARBA" id="ARBA00023224"/>
    </source>
</evidence>
<comment type="subcellular location">
    <subcellularLocation>
        <location evidence="1">Cell membrane</location>
        <topology evidence="1">Multi-pass membrane protein</topology>
    </subcellularLocation>
</comment>
<feature type="transmembrane region" description="Helical" evidence="15">
    <location>
        <begin position="94"/>
        <end position="115"/>
    </location>
</feature>
<keyword evidence="10 13" id="KW-0807">Transducer</keyword>
<evidence type="ECO:0000256" key="3">
    <source>
        <dbReference type="ARBA" id="ARBA00022692"/>
    </source>
</evidence>
<keyword evidence="7" id="KW-1015">Disulfide bond</keyword>
<evidence type="ECO:0000256" key="7">
    <source>
        <dbReference type="ARBA" id="ARBA00023157"/>
    </source>
</evidence>
<evidence type="ECO:0000256" key="11">
    <source>
        <dbReference type="ARBA" id="ARBA00035691"/>
    </source>
</evidence>
<dbReference type="PRINTS" id="PR01157">
    <property type="entry name" value="P2YPURNOCPTR"/>
</dbReference>